<protein>
    <recommendedName>
        <fullName evidence="3">B box-type domain-containing protein</fullName>
    </recommendedName>
</protein>
<dbReference type="Gramene" id="Kaladp0033s0139.1.v1.1">
    <property type="protein sequence ID" value="Kaladp0033s0139.1.v1.1"/>
    <property type="gene ID" value="Kaladp0033s0139.v1.1"/>
</dbReference>
<dbReference type="EnsemblPlants" id="Kaladp0033s0139.1.v1.1">
    <property type="protein sequence ID" value="Kaladp0033s0139.1.v1.1"/>
    <property type="gene ID" value="Kaladp0033s0139.v1.1"/>
</dbReference>
<dbReference type="Proteomes" id="UP000594263">
    <property type="component" value="Unplaced"/>
</dbReference>
<dbReference type="PROSITE" id="PS50119">
    <property type="entry name" value="ZF_BBOX"/>
    <property type="match status" value="1"/>
</dbReference>
<dbReference type="PANTHER" id="PTHR31065">
    <property type="entry name" value="PLATZ TRANSCRIPTION FACTOR FAMILY PROTEIN"/>
    <property type="match status" value="1"/>
</dbReference>
<sequence length="257" mass="28234">MRMLAPASAKTTLPEWLDLLLRENFFAPCSFHHFAKKNEKNVFCVDCCYSLCPSCLHSHSSHRLLQIRRYVYHDVLRLDDAEKLLDCSSIQPYISNGAKVVFLNQRPTSRPHSASGNICASCDRVLQHPFLFCSVSCKVDQILNNEGIEALFGYLRRCDFLPFPDVAFGGGHMTPDSVLEASFNSVLSSSNSSGQNAVVSNTAAVASTATTESVAAVVARKKRTPKVTVRVNSNGPGGLITGSNNRRKRAPQRSPML</sequence>
<dbReference type="InterPro" id="IPR006734">
    <property type="entry name" value="PLATZ"/>
</dbReference>
<evidence type="ECO:0000313" key="5">
    <source>
        <dbReference type="Proteomes" id="UP000594263"/>
    </source>
</evidence>
<accession>A0A7N0TD86</accession>
<evidence type="ECO:0000259" key="3">
    <source>
        <dbReference type="PROSITE" id="PS50119"/>
    </source>
</evidence>
<dbReference type="InterPro" id="IPR000315">
    <property type="entry name" value="Znf_B-box"/>
</dbReference>
<dbReference type="OMA" id="KDFPAWL"/>
<dbReference type="Pfam" id="PF04640">
    <property type="entry name" value="PLATZ"/>
    <property type="match status" value="1"/>
</dbReference>
<feature type="domain" description="B box-type" evidence="3">
    <location>
        <begin position="29"/>
        <end position="67"/>
    </location>
</feature>
<organism evidence="4 5">
    <name type="scientific">Kalanchoe fedtschenkoi</name>
    <name type="common">Lavender scallops</name>
    <name type="synonym">South American air plant</name>
    <dbReference type="NCBI Taxonomy" id="63787"/>
    <lineage>
        <taxon>Eukaryota</taxon>
        <taxon>Viridiplantae</taxon>
        <taxon>Streptophyta</taxon>
        <taxon>Embryophyta</taxon>
        <taxon>Tracheophyta</taxon>
        <taxon>Spermatophyta</taxon>
        <taxon>Magnoliopsida</taxon>
        <taxon>eudicotyledons</taxon>
        <taxon>Gunneridae</taxon>
        <taxon>Pentapetalae</taxon>
        <taxon>Saxifragales</taxon>
        <taxon>Crassulaceae</taxon>
        <taxon>Kalanchoe</taxon>
    </lineage>
</organism>
<evidence type="ECO:0000256" key="1">
    <source>
        <dbReference type="PROSITE-ProRule" id="PRU00024"/>
    </source>
</evidence>
<keyword evidence="1" id="KW-0862">Zinc</keyword>
<dbReference type="AlphaFoldDB" id="A0A7N0TD86"/>
<name>A0A7N0TD86_KALFE</name>
<keyword evidence="1" id="KW-0479">Metal-binding</keyword>
<reference evidence="4" key="1">
    <citation type="submission" date="2021-01" db="UniProtKB">
        <authorList>
            <consortium name="EnsemblPlants"/>
        </authorList>
    </citation>
    <scope>IDENTIFICATION</scope>
</reference>
<evidence type="ECO:0000313" key="4">
    <source>
        <dbReference type="EnsemblPlants" id="Kaladp0033s0139.1.v1.1"/>
    </source>
</evidence>
<dbReference type="PANTHER" id="PTHR31065:SF52">
    <property type="entry name" value="B BOX-TYPE DOMAIN-CONTAINING PROTEIN"/>
    <property type="match status" value="1"/>
</dbReference>
<dbReference type="GO" id="GO:0008270">
    <property type="term" value="F:zinc ion binding"/>
    <property type="evidence" value="ECO:0007669"/>
    <property type="project" value="UniProtKB-KW"/>
</dbReference>
<proteinExistence type="predicted"/>
<evidence type="ECO:0000256" key="2">
    <source>
        <dbReference type="SAM" id="MobiDB-lite"/>
    </source>
</evidence>
<keyword evidence="5" id="KW-1185">Reference proteome</keyword>
<feature type="region of interest" description="Disordered" evidence="2">
    <location>
        <begin position="228"/>
        <end position="257"/>
    </location>
</feature>
<keyword evidence="1" id="KW-0863">Zinc-finger</keyword>
<dbReference type="CDD" id="cd19756">
    <property type="entry name" value="Bbox2"/>
    <property type="match status" value="1"/>
</dbReference>